<dbReference type="PANTHER" id="PTHR10816:SF11">
    <property type="entry name" value="MYELIN TRANSCRIPTION FACTOR 1-LIKE PROTEIN"/>
    <property type="match status" value="1"/>
</dbReference>
<dbReference type="InterPro" id="IPR036060">
    <property type="entry name" value="Znf_C2H2C_sf"/>
</dbReference>
<keyword evidence="4" id="KW-0677">Repeat</keyword>
<evidence type="ECO:0000256" key="1">
    <source>
        <dbReference type="ARBA" id="ARBA00004123"/>
    </source>
</evidence>
<dbReference type="GO" id="GO:0000981">
    <property type="term" value="F:DNA-binding transcription factor activity, RNA polymerase II-specific"/>
    <property type="evidence" value="ECO:0007669"/>
    <property type="project" value="TreeGrafter"/>
</dbReference>
<evidence type="ECO:0000256" key="10">
    <source>
        <dbReference type="PROSITE-ProRule" id="PRU01143"/>
    </source>
</evidence>
<dbReference type="PROSITE" id="PS51802">
    <property type="entry name" value="ZF_CCHHC"/>
    <property type="match status" value="2"/>
</dbReference>
<dbReference type="PANTHER" id="PTHR10816">
    <property type="entry name" value="MYELIN TRANSCRIPTION FACTOR 1-RELATED"/>
    <property type="match status" value="1"/>
</dbReference>
<evidence type="ECO:0000256" key="5">
    <source>
        <dbReference type="ARBA" id="ARBA00022771"/>
    </source>
</evidence>
<evidence type="ECO:0000313" key="12">
    <source>
        <dbReference type="EMBL" id="KAJ8789968.1"/>
    </source>
</evidence>
<keyword evidence="7" id="KW-0805">Transcription regulation</keyword>
<proteinExistence type="inferred from homology"/>
<keyword evidence="3" id="KW-0479">Metal-binding</keyword>
<feature type="region of interest" description="Disordered" evidence="11">
    <location>
        <begin position="149"/>
        <end position="202"/>
    </location>
</feature>
<dbReference type="FunFam" id="4.10.320.30:FF:000001">
    <property type="entry name" value="Myelin transcription factor 1-like, a"/>
    <property type="match status" value="1"/>
</dbReference>
<dbReference type="AlphaFoldDB" id="A0AB34HD32"/>
<dbReference type="EMBL" id="JAIQCJ010001387">
    <property type="protein sequence ID" value="KAJ8789968.1"/>
    <property type="molecule type" value="Genomic_DNA"/>
</dbReference>
<comment type="caution">
    <text evidence="12">The sequence shown here is derived from an EMBL/GenBank/DDBJ whole genome shotgun (WGS) entry which is preliminary data.</text>
</comment>
<evidence type="ECO:0008006" key="14">
    <source>
        <dbReference type="Google" id="ProtNLM"/>
    </source>
</evidence>
<dbReference type="GO" id="GO:0005634">
    <property type="term" value="C:nucleus"/>
    <property type="evidence" value="ECO:0007669"/>
    <property type="project" value="UniProtKB-SubCell"/>
</dbReference>
<evidence type="ECO:0000313" key="13">
    <source>
        <dbReference type="Proteomes" id="UP001159641"/>
    </source>
</evidence>
<evidence type="ECO:0000256" key="9">
    <source>
        <dbReference type="ARBA" id="ARBA00023242"/>
    </source>
</evidence>
<gene>
    <name evidence="12" type="ORF">J1605_021666</name>
</gene>
<comment type="subcellular location">
    <subcellularLocation>
        <location evidence="1">Nucleus</location>
    </subcellularLocation>
</comment>
<comment type="similarity">
    <text evidence="2">Belongs to the MYT1 family.</text>
</comment>
<organism evidence="12 13">
    <name type="scientific">Eschrichtius robustus</name>
    <name type="common">California gray whale</name>
    <name type="synonym">Eschrichtius gibbosus</name>
    <dbReference type="NCBI Taxonomy" id="9764"/>
    <lineage>
        <taxon>Eukaryota</taxon>
        <taxon>Metazoa</taxon>
        <taxon>Chordata</taxon>
        <taxon>Craniata</taxon>
        <taxon>Vertebrata</taxon>
        <taxon>Euteleostomi</taxon>
        <taxon>Mammalia</taxon>
        <taxon>Eutheria</taxon>
        <taxon>Laurasiatheria</taxon>
        <taxon>Artiodactyla</taxon>
        <taxon>Whippomorpha</taxon>
        <taxon>Cetacea</taxon>
        <taxon>Mysticeti</taxon>
        <taxon>Eschrichtiidae</taxon>
        <taxon>Eschrichtius</taxon>
    </lineage>
</organism>
<dbReference type="InterPro" id="IPR002515">
    <property type="entry name" value="Znf_C2H2C"/>
</dbReference>
<protein>
    <recommendedName>
        <fullName evidence="14">Myelin transcription factor 1-like protein</fullName>
    </recommendedName>
</protein>
<evidence type="ECO:0000256" key="7">
    <source>
        <dbReference type="ARBA" id="ARBA00023015"/>
    </source>
</evidence>
<evidence type="ECO:0000256" key="11">
    <source>
        <dbReference type="SAM" id="MobiDB-lite"/>
    </source>
</evidence>
<keyword evidence="5 10" id="KW-0863">Zinc-finger</keyword>
<sequence length="202" mass="21750">MPRSTSFWRKLCQSPIDSERGLQGEQRGRSLKSRFFLSLSGCPRAKKSGIRIAQSKEDKEDQEPIRCPVPGCDGQGHITGKYASHRSASGCPLAAKRQKDGYLNGSQFSWKSVKTEGMSCPTPGCDGSGHVSGSFLTHRRLVTQHVLRARRGDGSSAPDSVESRYHQAGPSGLTPPPVLLGSPHTPAHPPDSHPGARTEVIS</sequence>
<keyword evidence="13" id="KW-1185">Reference proteome</keyword>
<dbReference type="SUPFAM" id="SSF103637">
    <property type="entry name" value="CCHHC domain"/>
    <property type="match status" value="2"/>
</dbReference>
<dbReference type="GO" id="GO:0000978">
    <property type="term" value="F:RNA polymerase II cis-regulatory region sequence-specific DNA binding"/>
    <property type="evidence" value="ECO:0007669"/>
    <property type="project" value="TreeGrafter"/>
</dbReference>
<evidence type="ECO:0000256" key="4">
    <source>
        <dbReference type="ARBA" id="ARBA00022737"/>
    </source>
</evidence>
<dbReference type="Gene3D" id="4.10.320.30">
    <property type="match status" value="2"/>
</dbReference>
<evidence type="ECO:0000256" key="3">
    <source>
        <dbReference type="ARBA" id="ARBA00022723"/>
    </source>
</evidence>
<keyword evidence="8" id="KW-0804">Transcription</keyword>
<evidence type="ECO:0000256" key="2">
    <source>
        <dbReference type="ARBA" id="ARBA00010194"/>
    </source>
</evidence>
<keyword evidence="6" id="KW-0862">Zinc</keyword>
<accession>A0AB34HD32</accession>
<dbReference type="Proteomes" id="UP001159641">
    <property type="component" value="Unassembled WGS sequence"/>
</dbReference>
<reference evidence="12 13" key="1">
    <citation type="submission" date="2022-11" db="EMBL/GenBank/DDBJ databases">
        <title>Whole genome sequence of Eschrichtius robustus ER-17-0199.</title>
        <authorList>
            <person name="Bruniche-Olsen A."/>
            <person name="Black A.N."/>
            <person name="Fields C.J."/>
            <person name="Walden K."/>
            <person name="Dewoody J.A."/>
        </authorList>
    </citation>
    <scope>NUCLEOTIDE SEQUENCE [LARGE SCALE GENOMIC DNA]</scope>
    <source>
        <strain evidence="12">ER-17-0199</strain>
        <tissue evidence="12">Blubber</tissue>
    </source>
</reference>
<dbReference type="GO" id="GO:0008270">
    <property type="term" value="F:zinc ion binding"/>
    <property type="evidence" value="ECO:0007669"/>
    <property type="project" value="UniProtKB-KW"/>
</dbReference>
<name>A0AB34HD32_ESCRO</name>
<dbReference type="Pfam" id="PF01530">
    <property type="entry name" value="zf-C2HC"/>
    <property type="match status" value="2"/>
</dbReference>
<evidence type="ECO:0000256" key="6">
    <source>
        <dbReference type="ARBA" id="ARBA00022833"/>
    </source>
</evidence>
<keyword evidence="9" id="KW-0539">Nucleus</keyword>
<evidence type="ECO:0000256" key="8">
    <source>
        <dbReference type="ARBA" id="ARBA00023163"/>
    </source>
</evidence>